<dbReference type="CDD" id="cd07054">
    <property type="entry name" value="BMC_PduT_repeat2"/>
    <property type="match status" value="1"/>
</dbReference>
<gene>
    <name evidence="2" type="ORF">SDC9_123338</name>
</gene>
<dbReference type="PROSITE" id="PS51930">
    <property type="entry name" value="BMC_2"/>
    <property type="match status" value="2"/>
</dbReference>
<feature type="domain" description="BMC" evidence="1">
    <location>
        <begin position="96"/>
        <end position="180"/>
    </location>
</feature>
<proteinExistence type="predicted"/>
<dbReference type="AlphaFoldDB" id="A0A645CHC4"/>
<name>A0A645CHC4_9ZZZZ</name>
<dbReference type="Pfam" id="PF00936">
    <property type="entry name" value="BMC"/>
    <property type="match status" value="2"/>
</dbReference>
<dbReference type="CDD" id="cd07053">
    <property type="entry name" value="BMC_PduT_repeat1"/>
    <property type="match status" value="1"/>
</dbReference>
<dbReference type="EMBL" id="VSSQ01027218">
    <property type="protein sequence ID" value="MPM76340.1"/>
    <property type="molecule type" value="Genomic_DNA"/>
</dbReference>
<comment type="caution">
    <text evidence="2">The sequence shown here is derived from an EMBL/GenBank/DDBJ whole genome shotgun (WGS) entry which is preliminary data.</text>
</comment>
<reference evidence="2" key="1">
    <citation type="submission" date="2019-08" db="EMBL/GenBank/DDBJ databases">
        <authorList>
            <person name="Kucharzyk K."/>
            <person name="Murdoch R.W."/>
            <person name="Higgins S."/>
            <person name="Loffler F."/>
        </authorList>
    </citation>
    <scope>NUCLEOTIDE SEQUENCE</scope>
</reference>
<dbReference type="GO" id="GO:0031469">
    <property type="term" value="C:bacterial microcompartment"/>
    <property type="evidence" value="ECO:0007669"/>
    <property type="project" value="InterPro"/>
</dbReference>
<sequence>MLKSLGIMEFSSIAKGIETGDKMLKAATVEILMLRHICPGKFMIILTGEVGDVTEAVNSIVAKDKEKIVESTVISNAHEDLISSLKKRAPFQCTEAIGVFETATVTSSIMALDLALKSASVRLIKVVLGNGIGGKSYFVISGSVSSVEEAIKIATNSISSKRVIYKTIIPSPSEDIINNL</sequence>
<dbReference type="InterPro" id="IPR050575">
    <property type="entry name" value="BMC_shell"/>
</dbReference>
<dbReference type="InterPro" id="IPR037233">
    <property type="entry name" value="CcmK-like_sf"/>
</dbReference>
<organism evidence="2">
    <name type="scientific">bioreactor metagenome</name>
    <dbReference type="NCBI Taxonomy" id="1076179"/>
    <lineage>
        <taxon>unclassified sequences</taxon>
        <taxon>metagenomes</taxon>
        <taxon>ecological metagenomes</taxon>
    </lineage>
</organism>
<dbReference type="InterPro" id="IPR044872">
    <property type="entry name" value="CcmK/CsoS1_BMC"/>
</dbReference>
<protein>
    <recommendedName>
        <fullName evidence="1">BMC domain-containing protein</fullName>
    </recommendedName>
</protein>
<dbReference type="Gene3D" id="3.30.70.1710">
    <property type="match status" value="2"/>
</dbReference>
<accession>A0A645CHC4</accession>
<evidence type="ECO:0000259" key="1">
    <source>
        <dbReference type="PROSITE" id="PS51930"/>
    </source>
</evidence>
<dbReference type="PIRSF" id="PIRSF034834">
    <property type="entry name" value="PduT"/>
    <property type="match status" value="1"/>
</dbReference>
<dbReference type="PANTHER" id="PTHR33941:SF11">
    <property type="entry name" value="BACTERIAL MICROCOMPARTMENT SHELL PROTEIN PDUJ"/>
    <property type="match status" value="1"/>
</dbReference>
<dbReference type="InterPro" id="IPR000249">
    <property type="entry name" value="BMC_dom"/>
</dbReference>
<dbReference type="SUPFAM" id="SSF143414">
    <property type="entry name" value="CcmK-like"/>
    <property type="match status" value="2"/>
</dbReference>
<dbReference type="InterPro" id="IPR011238">
    <property type="entry name" value="Micro_shell_prot_PduT"/>
</dbReference>
<evidence type="ECO:0000313" key="2">
    <source>
        <dbReference type="EMBL" id="MPM76340.1"/>
    </source>
</evidence>
<feature type="domain" description="BMC" evidence="1">
    <location>
        <begin position="4"/>
        <end position="86"/>
    </location>
</feature>
<dbReference type="SMART" id="SM00877">
    <property type="entry name" value="BMC"/>
    <property type="match status" value="2"/>
</dbReference>
<dbReference type="PANTHER" id="PTHR33941">
    <property type="entry name" value="PROPANEDIOL UTILIZATION PROTEIN PDUA"/>
    <property type="match status" value="1"/>
</dbReference>